<feature type="domain" description="Immunoglobulin V-set" evidence="5">
    <location>
        <begin position="29"/>
        <end position="96"/>
    </location>
</feature>
<dbReference type="SUPFAM" id="SSF48726">
    <property type="entry name" value="Immunoglobulin"/>
    <property type="match status" value="1"/>
</dbReference>
<evidence type="ECO:0000256" key="2">
    <source>
        <dbReference type="ARBA" id="ARBA00023130"/>
    </source>
</evidence>
<dbReference type="PANTHER" id="PTHR23266">
    <property type="entry name" value="IMMUNOGLOBULIN HEAVY CHAIN"/>
    <property type="match status" value="1"/>
</dbReference>
<evidence type="ECO:0000313" key="7">
    <source>
        <dbReference type="Proteomes" id="UP000291020"/>
    </source>
</evidence>
<proteinExistence type="predicted"/>
<dbReference type="InterPro" id="IPR036179">
    <property type="entry name" value="Ig-like_dom_sf"/>
</dbReference>
<dbReference type="Proteomes" id="UP000291020">
    <property type="component" value="Unassembled WGS sequence"/>
</dbReference>
<evidence type="ECO:0000256" key="4">
    <source>
        <dbReference type="SAM" id="SignalP"/>
    </source>
</evidence>
<dbReference type="STRING" id="38772.ENSGAGP00000010357"/>
<dbReference type="Gene3D" id="2.60.40.10">
    <property type="entry name" value="Immunoglobulins"/>
    <property type="match status" value="1"/>
</dbReference>
<reference evidence="6" key="2">
    <citation type="submission" date="2025-08" db="UniProtKB">
        <authorList>
            <consortium name="Ensembl"/>
        </authorList>
    </citation>
    <scope>IDENTIFICATION</scope>
</reference>
<keyword evidence="4" id="KW-0732">Signal</keyword>
<dbReference type="AlphaFoldDB" id="A0A452H717"/>
<dbReference type="InterPro" id="IPR013783">
    <property type="entry name" value="Ig-like_fold"/>
</dbReference>
<dbReference type="InterPro" id="IPR050199">
    <property type="entry name" value="IgHV"/>
</dbReference>
<dbReference type="InterPro" id="IPR013106">
    <property type="entry name" value="Ig_V-set"/>
</dbReference>
<evidence type="ECO:0000259" key="5">
    <source>
        <dbReference type="SMART" id="SM00406"/>
    </source>
</evidence>
<dbReference type="GO" id="GO:0005576">
    <property type="term" value="C:extracellular region"/>
    <property type="evidence" value="ECO:0007669"/>
    <property type="project" value="UniProtKB-ARBA"/>
</dbReference>
<dbReference type="GO" id="GO:0002250">
    <property type="term" value="P:adaptive immune response"/>
    <property type="evidence" value="ECO:0007669"/>
    <property type="project" value="UniProtKB-KW"/>
</dbReference>
<protein>
    <recommendedName>
        <fullName evidence="5">Immunoglobulin V-set domain-containing protein</fullName>
    </recommendedName>
</protein>
<evidence type="ECO:0000256" key="1">
    <source>
        <dbReference type="ARBA" id="ARBA00022859"/>
    </source>
</evidence>
<dbReference type="GO" id="GO:0019814">
    <property type="term" value="C:immunoglobulin complex"/>
    <property type="evidence" value="ECO:0007669"/>
    <property type="project" value="UniProtKB-KW"/>
</dbReference>
<evidence type="ECO:0000256" key="3">
    <source>
        <dbReference type="ARBA" id="ARBA00043265"/>
    </source>
</evidence>
<sequence>MKSLWRFLSLLSSPRSVVCQVRLVQSGETLTLTSAVSGESITDGTYCWDWVRSSSAHCAPSLQGRVTDSADTAKNQVSLKRRSLTAADTATCYCARRAPQRGSVHEGGAVSMQGLYCLTTLGVSTGQGSSRGGVVATGCQKQTPTILEDRVRIRARARNTCRVRVRVWGRV</sequence>
<feature type="chain" id="PRO_5019457799" description="Immunoglobulin V-set domain-containing protein" evidence="4">
    <location>
        <begin position="20"/>
        <end position="171"/>
    </location>
</feature>
<reference evidence="6" key="3">
    <citation type="submission" date="2025-09" db="UniProtKB">
        <authorList>
            <consortium name="Ensembl"/>
        </authorList>
    </citation>
    <scope>IDENTIFICATION</scope>
</reference>
<keyword evidence="7" id="KW-1185">Reference proteome</keyword>
<organism evidence="6 7">
    <name type="scientific">Gopherus agassizii</name>
    <name type="common">Agassiz's desert tortoise</name>
    <dbReference type="NCBI Taxonomy" id="38772"/>
    <lineage>
        <taxon>Eukaryota</taxon>
        <taxon>Metazoa</taxon>
        <taxon>Chordata</taxon>
        <taxon>Craniata</taxon>
        <taxon>Vertebrata</taxon>
        <taxon>Euteleostomi</taxon>
        <taxon>Archelosauria</taxon>
        <taxon>Testudinata</taxon>
        <taxon>Testudines</taxon>
        <taxon>Cryptodira</taxon>
        <taxon>Durocryptodira</taxon>
        <taxon>Testudinoidea</taxon>
        <taxon>Testudinidae</taxon>
        <taxon>Gopherus</taxon>
    </lineage>
</organism>
<keyword evidence="3" id="KW-1280">Immunoglobulin</keyword>
<evidence type="ECO:0000313" key="6">
    <source>
        <dbReference type="Ensembl" id="ENSGAGP00000010357.1"/>
    </source>
</evidence>
<feature type="signal peptide" evidence="4">
    <location>
        <begin position="1"/>
        <end position="19"/>
    </location>
</feature>
<name>A0A452H717_9SAUR</name>
<dbReference type="Ensembl" id="ENSGAGT00000011891.1">
    <property type="protein sequence ID" value="ENSGAGP00000010357.1"/>
    <property type="gene ID" value="ENSGAGG00000008119.1"/>
</dbReference>
<keyword evidence="2" id="KW-1064">Adaptive immunity</keyword>
<reference evidence="7" key="1">
    <citation type="journal article" date="2017" name="PLoS ONE">
        <title>The Agassiz's desert tortoise genome provides a resource for the conservation of a threatened species.</title>
        <authorList>
            <person name="Tollis M."/>
            <person name="DeNardo D.F."/>
            <person name="Cornelius J.A."/>
            <person name="Dolby G.A."/>
            <person name="Edwards T."/>
            <person name="Henen B.T."/>
            <person name="Karl A.E."/>
            <person name="Murphy R.W."/>
            <person name="Kusumi K."/>
        </authorList>
    </citation>
    <scope>NUCLEOTIDE SEQUENCE [LARGE SCALE GENOMIC DNA]</scope>
</reference>
<keyword evidence="1" id="KW-0391">Immunity</keyword>
<accession>A0A452H717</accession>
<dbReference type="SMART" id="SM00406">
    <property type="entry name" value="IGv"/>
    <property type="match status" value="1"/>
</dbReference>